<comment type="similarity">
    <text evidence="1">Belongs to the NAD(P)-dependent epimerase/dehydratase family.</text>
</comment>
<dbReference type="Proteomes" id="UP001597120">
    <property type="component" value="Unassembled WGS sequence"/>
</dbReference>
<dbReference type="Gene3D" id="3.40.50.720">
    <property type="entry name" value="NAD(P)-binding Rossmann-like Domain"/>
    <property type="match status" value="1"/>
</dbReference>
<comment type="caution">
    <text evidence="3">The sequence shown here is derived from an EMBL/GenBank/DDBJ whole genome shotgun (WGS) entry which is preliminary data.</text>
</comment>
<dbReference type="InterPro" id="IPR001509">
    <property type="entry name" value="Epimerase_deHydtase"/>
</dbReference>
<organism evidence="3 4">
    <name type="scientific">Paenibacillus residui</name>
    <dbReference type="NCBI Taxonomy" id="629724"/>
    <lineage>
        <taxon>Bacteria</taxon>
        <taxon>Bacillati</taxon>
        <taxon>Bacillota</taxon>
        <taxon>Bacilli</taxon>
        <taxon>Bacillales</taxon>
        <taxon>Paenibacillaceae</taxon>
        <taxon>Paenibacillus</taxon>
    </lineage>
</organism>
<evidence type="ECO:0000259" key="2">
    <source>
        <dbReference type="Pfam" id="PF01370"/>
    </source>
</evidence>
<protein>
    <submittedName>
        <fullName evidence="3">NAD-dependent epimerase/dehydratase family protein</fullName>
    </submittedName>
</protein>
<name>A0ABW3DEB8_9BACL</name>
<gene>
    <name evidence="3" type="ORF">ACFQ03_19255</name>
</gene>
<dbReference type="RefSeq" id="WP_379290238.1">
    <property type="nucleotide sequence ID" value="NZ_JBHTIU010000076.1"/>
</dbReference>
<evidence type="ECO:0000256" key="1">
    <source>
        <dbReference type="ARBA" id="ARBA00007637"/>
    </source>
</evidence>
<evidence type="ECO:0000313" key="3">
    <source>
        <dbReference type="EMBL" id="MFD0871286.1"/>
    </source>
</evidence>
<accession>A0ABW3DEB8</accession>
<dbReference type="InterPro" id="IPR036291">
    <property type="entry name" value="NAD(P)-bd_dom_sf"/>
</dbReference>
<reference evidence="4" key="1">
    <citation type="journal article" date="2019" name="Int. J. Syst. Evol. Microbiol.">
        <title>The Global Catalogue of Microorganisms (GCM) 10K type strain sequencing project: providing services to taxonomists for standard genome sequencing and annotation.</title>
        <authorList>
            <consortium name="The Broad Institute Genomics Platform"/>
            <consortium name="The Broad Institute Genome Sequencing Center for Infectious Disease"/>
            <person name="Wu L."/>
            <person name="Ma J."/>
        </authorList>
    </citation>
    <scope>NUCLEOTIDE SEQUENCE [LARGE SCALE GENOMIC DNA]</scope>
    <source>
        <strain evidence="4">CCUG 57263</strain>
    </source>
</reference>
<sequence length="305" mass="33952">MTILVVGGSGFIGTHIVSYLCGMGHRVVSYSPSIPGPSQRLDGCHYVEGDVTELGTLCQIMKEFRVTKVFHNAGISHPKLYPDNPYKIYRVNVTGTLTVLEAARLNHVEKFVHMSSAGVYGNTSAELVGEEERLHGEHPYGASKVACEEIVRNYGIPSVSLRASFVYGPGRQMDCPIRTLLYNAIHGIPTIWNNGSDQRLDFIYIEDMVRAIGCALLTDNWKYTEYNIGAGKEIRFSTIVGIVKSLYPDCILQVGPGDLGYDSLGALKIDRAREDFNWKPDIDIEAGIRQYASWLEKQREQEDQA</sequence>
<dbReference type="PANTHER" id="PTHR43000">
    <property type="entry name" value="DTDP-D-GLUCOSE 4,6-DEHYDRATASE-RELATED"/>
    <property type="match status" value="1"/>
</dbReference>
<evidence type="ECO:0000313" key="4">
    <source>
        <dbReference type="Proteomes" id="UP001597120"/>
    </source>
</evidence>
<dbReference type="EMBL" id="JBHTIU010000076">
    <property type="protein sequence ID" value="MFD0871286.1"/>
    <property type="molecule type" value="Genomic_DNA"/>
</dbReference>
<feature type="domain" description="NAD-dependent epimerase/dehydratase" evidence="2">
    <location>
        <begin position="3"/>
        <end position="229"/>
    </location>
</feature>
<proteinExistence type="inferred from homology"/>
<dbReference type="Pfam" id="PF01370">
    <property type="entry name" value="Epimerase"/>
    <property type="match status" value="1"/>
</dbReference>
<dbReference type="SUPFAM" id="SSF51735">
    <property type="entry name" value="NAD(P)-binding Rossmann-fold domains"/>
    <property type="match status" value="1"/>
</dbReference>
<keyword evidence="4" id="KW-1185">Reference proteome</keyword>